<reference evidence="4 5" key="1">
    <citation type="submission" date="2014-04" db="EMBL/GenBank/DDBJ databases">
        <title>Genome evolution of avian class.</title>
        <authorList>
            <person name="Zhang G."/>
            <person name="Li C."/>
        </authorList>
    </citation>
    <scope>NUCLEOTIDE SEQUENCE [LARGE SCALE GENOMIC DNA]</scope>
    <source>
        <strain evidence="4">BGI_N334</strain>
    </source>
</reference>
<feature type="non-terminal residue" evidence="4">
    <location>
        <position position="1"/>
    </location>
</feature>
<keyword evidence="3" id="KW-0472">Membrane</keyword>
<dbReference type="InterPro" id="IPR050671">
    <property type="entry name" value="CD300_family_receptors"/>
</dbReference>
<dbReference type="EMBL" id="KK484048">
    <property type="protein sequence ID" value="KFQ61417.1"/>
    <property type="molecule type" value="Genomic_DNA"/>
</dbReference>
<feature type="non-terminal residue" evidence="4">
    <location>
        <position position="36"/>
    </location>
</feature>
<evidence type="ECO:0000256" key="1">
    <source>
        <dbReference type="ARBA" id="ARBA00004370"/>
    </source>
</evidence>
<accession>A0A091SRT5</accession>
<keyword evidence="2" id="KW-0812">Transmembrane</keyword>
<dbReference type="InterPro" id="IPR036179">
    <property type="entry name" value="Ig-like_dom_sf"/>
</dbReference>
<dbReference type="SUPFAM" id="SSF48726">
    <property type="entry name" value="Immunoglobulin"/>
    <property type="match status" value="1"/>
</dbReference>
<organism evidence="4 5">
    <name type="scientific">Pelecanus crispus</name>
    <name type="common">Dalmatian pelican</name>
    <dbReference type="NCBI Taxonomy" id="36300"/>
    <lineage>
        <taxon>Eukaryota</taxon>
        <taxon>Metazoa</taxon>
        <taxon>Chordata</taxon>
        <taxon>Craniata</taxon>
        <taxon>Vertebrata</taxon>
        <taxon>Euteleostomi</taxon>
        <taxon>Archelosauria</taxon>
        <taxon>Archosauria</taxon>
        <taxon>Dinosauria</taxon>
        <taxon>Saurischia</taxon>
        <taxon>Theropoda</taxon>
        <taxon>Coelurosauria</taxon>
        <taxon>Aves</taxon>
        <taxon>Neognathae</taxon>
        <taxon>Neoaves</taxon>
        <taxon>Aequornithes</taxon>
        <taxon>Pelecaniformes</taxon>
        <taxon>Pelecanidae</taxon>
        <taxon>Pelecanus</taxon>
    </lineage>
</organism>
<comment type="subcellular location">
    <subcellularLocation>
        <location evidence="1">Membrane</location>
    </subcellularLocation>
</comment>
<evidence type="ECO:0008006" key="6">
    <source>
        <dbReference type="Google" id="ProtNLM"/>
    </source>
</evidence>
<dbReference type="InterPro" id="IPR013783">
    <property type="entry name" value="Ig-like_fold"/>
</dbReference>
<gene>
    <name evidence="4" type="ORF">N334_07300</name>
</gene>
<sequence>QDRLSIWDNRTQRVFTVTMKGLAKGDAGTYLCGVRT</sequence>
<dbReference type="PANTHER" id="PTHR11860">
    <property type="entry name" value="POLYMERIC-IMMUNOGLOBULIN RECEPTOR"/>
    <property type="match status" value="1"/>
</dbReference>
<keyword evidence="5" id="KW-1185">Reference proteome</keyword>
<dbReference type="Gene3D" id="2.60.40.10">
    <property type="entry name" value="Immunoglobulins"/>
    <property type="match status" value="1"/>
</dbReference>
<evidence type="ECO:0000256" key="3">
    <source>
        <dbReference type="ARBA" id="ARBA00023136"/>
    </source>
</evidence>
<dbReference type="Proteomes" id="UP000054150">
    <property type="component" value="Unassembled WGS sequence"/>
</dbReference>
<name>A0A091SRT5_PELCR</name>
<dbReference type="PANTHER" id="PTHR11860:SF87">
    <property type="entry name" value="CMRF35-LIKE MOLECULE 8"/>
    <property type="match status" value="1"/>
</dbReference>
<evidence type="ECO:0000256" key="2">
    <source>
        <dbReference type="ARBA" id="ARBA00022692"/>
    </source>
</evidence>
<evidence type="ECO:0000313" key="4">
    <source>
        <dbReference type="EMBL" id="KFQ61417.1"/>
    </source>
</evidence>
<evidence type="ECO:0000313" key="5">
    <source>
        <dbReference type="Proteomes" id="UP000054150"/>
    </source>
</evidence>
<dbReference type="AlphaFoldDB" id="A0A091SRT5"/>
<dbReference type="GO" id="GO:0004888">
    <property type="term" value="F:transmembrane signaling receptor activity"/>
    <property type="evidence" value="ECO:0007669"/>
    <property type="project" value="TreeGrafter"/>
</dbReference>
<dbReference type="GO" id="GO:0005886">
    <property type="term" value="C:plasma membrane"/>
    <property type="evidence" value="ECO:0007669"/>
    <property type="project" value="TreeGrafter"/>
</dbReference>
<protein>
    <recommendedName>
        <fullName evidence="6">Immunoglobulin V-set domain-containing protein</fullName>
    </recommendedName>
</protein>
<proteinExistence type="predicted"/>